<reference evidence="3" key="1">
    <citation type="submission" date="2023-11" db="EMBL/GenBank/DDBJ databases">
        <title>Genome assemblies of two species of porcelain crab, Petrolisthes cinctipes and Petrolisthes manimaculis (Anomura: Porcellanidae).</title>
        <authorList>
            <person name="Angst P."/>
        </authorList>
    </citation>
    <scope>NUCLEOTIDE SEQUENCE</scope>
    <source>
        <strain evidence="3">PB745_02</strain>
        <tissue evidence="3">Gill</tissue>
    </source>
</reference>
<dbReference type="Proteomes" id="UP001292094">
    <property type="component" value="Unassembled WGS sequence"/>
</dbReference>
<dbReference type="AlphaFoldDB" id="A0AAE1TPT8"/>
<proteinExistence type="predicted"/>
<evidence type="ECO:0000313" key="4">
    <source>
        <dbReference type="Proteomes" id="UP001292094"/>
    </source>
</evidence>
<keyword evidence="2" id="KW-1133">Transmembrane helix</keyword>
<keyword evidence="2" id="KW-0812">Transmembrane</keyword>
<feature type="region of interest" description="Disordered" evidence="1">
    <location>
        <begin position="47"/>
        <end position="86"/>
    </location>
</feature>
<keyword evidence="4" id="KW-1185">Reference proteome</keyword>
<evidence type="ECO:0000256" key="2">
    <source>
        <dbReference type="SAM" id="Phobius"/>
    </source>
</evidence>
<gene>
    <name evidence="3" type="ORF">Pmani_036022</name>
</gene>
<dbReference type="EMBL" id="JAWZYT010005252">
    <property type="protein sequence ID" value="KAK4291124.1"/>
    <property type="molecule type" value="Genomic_DNA"/>
</dbReference>
<protein>
    <submittedName>
        <fullName evidence="3">Uncharacterized protein</fullName>
    </submittedName>
</protein>
<comment type="caution">
    <text evidence="3">The sequence shown here is derived from an EMBL/GenBank/DDBJ whole genome shotgun (WGS) entry which is preliminary data.</text>
</comment>
<evidence type="ECO:0000256" key="1">
    <source>
        <dbReference type="SAM" id="MobiDB-lite"/>
    </source>
</evidence>
<feature type="compositionally biased region" description="Acidic residues" evidence="1">
    <location>
        <begin position="57"/>
        <end position="71"/>
    </location>
</feature>
<sequence length="149" mass="15834">MHGRLVSELVSEWAAHTTPTLTRLPQCDIKHHMLGSPLGRVCSLRVPSSSSYAPWEPENEDEEDDDDDDEGGGAGGGGGGGGGGLKDNLATDGYGVVDNDDDTIHSKLNQLIVVYVALSVLVLMVIKFLSRYSLLGIFLAKLKLCGIPV</sequence>
<organism evidence="3 4">
    <name type="scientific">Petrolisthes manimaculis</name>
    <dbReference type="NCBI Taxonomy" id="1843537"/>
    <lineage>
        <taxon>Eukaryota</taxon>
        <taxon>Metazoa</taxon>
        <taxon>Ecdysozoa</taxon>
        <taxon>Arthropoda</taxon>
        <taxon>Crustacea</taxon>
        <taxon>Multicrustacea</taxon>
        <taxon>Malacostraca</taxon>
        <taxon>Eumalacostraca</taxon>
        <taxon>Eucarida</taxon>
        <taxon>Decapoda</taxon>
        <taxon>Pleocyemata</taxon>
        <taxon>Anomura</taxon>
        <taxon>Galatheoidea</taxon>
        <taxon>Porcellanidae</taxon>
        <taxon>Petrolisthes</taxon>
    </lineage>
</organism>
<evidence type="ECO:0000313" key="3">
    <source>
        <dbReference type="EMBL" id="KAK4291124.1"/>
    </source>
</evidence>
<keyword evidence="2" id="KW-0472">Membrane</keyword>
<name>A0AAE1TPT8_9EUCA</name>
<feature type="transmembrane region" description="Helical" evidence="2">
    <location>
        <begin position="111"/>
        <end position="129"/>
    </location>
</feature>
<accession>A0AAE1TPT8</accession>
<feature type="compositionally biased region" description="Gly residues" evidence="1">
    <location>
        <begin position="72"/>
        <end position="85"/>
    </location>
</feature>